<dbReference type="InParanoid" id="A0A0C2X0R5"/>
<dbReference type="PANTHER" id="PTHR28041:SF1">
    <property type="entry name" value="LARGE RIBOSOMAL SUBUNIT PROTEIN ML59"/>
    <property type="match status" value="1"/>
</dbReference>
<dbReference type="Pfam" id="PF18126">
    <property type="entry name" value="Mitoc_mL59"/>
    <property type="match status" value="1"/>
</dbReference>
<feature type="domain" description="Large ribosomal subunit protein mL59" evidence="2">
    <location>
        <begin position="30"/>
        <end position="177"/>
    </location>
</feature>
<dbReference type="InterPro" id="IPR037507">
    <property type="entry name" value="Ribosomal_mL59"/>
</dbReference>
<dbReference type="EMBL" id="KN818267">
    <property type="protein sequence ID" value="KIL62731.1"/>
    <property type="molecule type" value="Genomic_DNA"/>
</dbReference>
<keyword evidence="4" id="KW-1185">Reference proteome</keyword>
<dbReference type="STRING" id="946122.A0A0C2X0R5"/>
<proteinExistence type="predicted"/>
<evidence type="ECO:0000313" key="3">
    <source>
        <dbReference type="EMBL" id="KIL62731.1"/>
    </source>
</evidence>
<dbReference type="GO" id="GO:0005762">
    <property type="term" value="C:mitochondrial large ribosomal subunit"/>
    <property type="evidence" value="ECO:0007669"/>
    <property type="project" value="InterPro"/>
</dbReference>
<evidence type="ECO:0000256" key="1">
    <source>
        <dbReference type="SAM" id="MobiDB-lite"/>
    </source>
</evidence>
<protein>
    <recommendedName>
        <fullName evidence="2">Large ribosomal subunit protein mL59 domain-containing protein</fullName>
    </recommendedName>
</protein>
<dbReference type="OrthoDB" id="18529at2759"/>
<feature type="region of interest" description="Disordered" evidence="1">
    <location>
        <begin position="181"/>
        <end position="200"/>
    </location>
</feature>
<dbReference type="GO" id="GO:0003735">
    <property type="term" value="F:structural constituent of ribosome"/>
    <property type="evidence" value="ECO:0007669"/>
    <property type="project" value="InterPro"/>
</dbReference>
<reference evidence="3 4" key="1">
    <citation type="submission" date="2014-04" db="EMBL/GenBank/DDBJ databases">
        <title>Evolutionary Origins and Diversification of the Mycorrhizal Mutualists.</title>
        <authorList>
            <consortium name="DOE Joint Genome Institute"/>
            <consortium name="Mycorrhizal Genomics Consortium"/>
            <person name="Kohler A."/>
            <person name="Kuo A."/>
            <person name="Nagy L.G."/>
            <person name="Floudas D."/>
            <person name="Copeland A."/>
            <person name="Barry K.W."/>
            <person name="Cichocki N."/>
            <person name="Veneault-Fourrey C."/>
            <person name="LaButti K."/>
            <person name="Lindquist E.A."/>
            <person name="Lipzen A."/>
            <person name="Lundell T."/>
            <person name="Morin E."/>
            <person name="Murat C."/>
            <person name="Riley R."/>
            <person name="Ohm R."/>
            <person name="Sun H."/>
            <person name="Tunlid A."/>
            <person name="Henrissat B."/>
            <person name="Grigoriev I.V."/>
            <person name="Hibbett D.S."/>
            <person name="Martin F."/>
        </authorList>
    </citation>
    <scope>NUCLEOTIDE SEQUENCE [LARGE SCALE GENOMIC DNA]</scope>
    <source>
        <strain evidence="3 4">Koide BX008</strain>
    </source>
</reference>
<feature type="compositionally biased region" description="Pro residues" evidence="1">
    <location>
        <begin position="85"/>
        <end position="96"/>
    </location>
</feature>
<dbReference type="InterPro" id="IPR040922">
    <property type="entry name" value="Ribosomal_mL59_dom"/>
</dbReference>
<dbReference type="Proteomes" id="UP000054549">
    <property type="component" value="Unassembled WGS sequence"/>
</dbReference>
<organism evidence="3 4">
    <name type="scientific">Amanita muscaria (strain Koide BX008)</name>
    <dbReference type="NCBI Taxonomy" id="946122"/>
    <lineage>
        <taxon>Eukaryota</taxon>
        <taxon>Fungi</taxon>
        <taxon>Dikarya</taxon>
        <taxon>Basidiomycota</taxon>
        <taxon>Agaricomycotina</taxon>
        <taxon>Agaricomycetes</taxon>
        <taxon>Agaricomycetidae</taxon>
        <taxon>Agaricales</taxon>
        <taxon>Pluteineae</taxon>
        <taxon>Amanitaceae</taxon>
        <taxon>Amanita</taxon>
    </lineage>
</organism>
<evidence type="ECO:0000313" key="4">
    <source>
        <dbReference type="Proteomes" id="UP000054549"/>
    </source>
</evidence>
<dbReference type="AlphaFoldDB" id="A0A0C2X0R5"/>
<name>A0A0C2X0R5_AMAMK</name>
<dbReference type="PANTHER" id="PTHR28041">
    <property type="entry name" value="54S RIBOSOMAL PROTEIN L25, MITOCHONDRIAL"/>
    <property type="match status" value="1"/>
</dbReference>
<sequence>MSAALQAIKKFRLHEIKGLQKHILRFGPLQTQTSVDTSAALRLPNPFVPRKNPNTGRWAEPKYSLRRQTELVKKAGAAGLLHLLPPGPKNPLPASPPAAEGEETQSSALKEMWALPVAWEGSREYKPVPGTELGIRLYAAKKRMFKGHKWERVKGKREARKHILLRDMDKRIFNYKNYYKRRRPNPLKPPRTVKAPKLPF</sequence>
<dbReference type="HOGENOM" id="CLU_058283_0_0_1"/>
<accession>A0A0C2X0R5</accession>
<feature type="region of interest" description="Disordered" evidence="1">
    <location>
        <begin position="85"/>
        <end position="105"/>
    </location>
</feature>
<gene>
    <name evidence="3" type="ORF">M378DRAFT_80836</name>
</gene>
<evidence type="ECO:0000259" key="2">
    <source>
        <dbReference type="Pfam" id="PF18126"/>
    </source>
</evidence>